<dbReference type="STRING" id="1231343.Absy_008_192"/>
<dbReference type="InterPro" id="IPR054252">
    <property type="entry name" value="Pam3_gp18"/>
</dbReference>
<sequence>MAVVIPLSAVAYQSLRVPLSGYAVRLDLQQRATGLYASLWLDDQPVLAGVLCQDRTWLVRKTPSALPGDLAFADTQGTQDPDYSGLGSRFVLVYAEGSHVG</sequence>
<comment type="caution">
    <text evidence="2">The sequence shown here is derived from an EMBL/GenBank/DDBJ whole genome shotgun (WGS) entry which is preliminary data.</text>
</comment>
<name>A0A270BIC5_9PROT</name>
<evidence type="ECO:0000313" key="3">
    <source>
        <dbReference type="Proteomes" id="UP000216033"/>
    </source>
</evidence>
<proteinExistence type="predicted"/>
<accession>A0A270BIC5</accession>
<dbReference type="EMBL" id="NDFP01000008">
    <property type="protein sequence ID" value="PAL24768.1"/>
    <property type="molecule type" value="Genomic_DNA"/>
</dbReference>
<dbReference type="GeneID" id="98302000"/>
<reference evidence="2 3" key="1">
    <citation type="submission" date="2017-04" db="EMBL/GenBank/DDBJ databases">
        <title>Kefir bacterial isolates.</title>
        <authorList>
            <person name="Kim Y."/>
            <person name="Blasche S."/>
            <person name="Patil K.R."/>
        </authorList>
    </citation>
    <scope>NUCLEOTIDE SEQUENCE [LARGE SCALE GENOMIC DNA]</scope>
    <source>
        <strain evidence="2 3">KR-2</strain>
    </source>
</reference>
<evidence type="ECO:0000259" key="1">
    <source>
        <dbReference type="Pfam" id="PF22479"/>
    </source>
</evidence>
<dbReference type="Proteomes" id="UP000216033">
    <property type="component" value="Unassembled WGS sequence"/>
</dbReference>
<feature type="domain" description="Cyanophage baseplate Pam3 plug gp18" evidence="1">
    <location>
        <begin position="5"/>
        <end position="96"/>
    </location>
</feature>
<dbReference type="RefSeq" id="WP_048853353.1">
    <property type="nucleotide sequence ID" value="NZ_BAMZ01000008.1"/>
</dbReference>
<dbReference type="AlphaFoldDB" id="A0A270BIC5"/>
<protein>
    <recommendedName>
        <fullName evidence="1">Cyanophage baseplate Pam3 plug gp18 domain-containing protein</fullName>
    </recommendedName>
</protein>
<dbReference type="OrthoDB" id="6444802at2"/>
<keyword evidence="3" id="KW-1185">Reference proteome</keyword>
<dbReference type="Pfam" id="PF22479">
    <property type="entry name" value="Pam3_gp18"/>
    <property type="match status" value="1"/>
</dbReference>
<organism evidence="2 3">
    <name type="scientific">Acetobacter syzygii</name>
    <dbReference type="NCBI Taxonomy" id="146476"/>
    <lineage>
        <taxon>Bacteria</taxon>
        <taxon>Pseudomonadati</taxon>
        <taxon>Pseudomonadota</taxon>
        <taxon>Alphaproteobacteria</taxon>
        <taxon>Acetobacterales</taxon>
        <taxon>Acetobacteraceae</taxon>
        <taxon>Acetobacter</taxon>
    </lineage>
</organism>
<evidence type="ECO:0000313" key="2">
    <source>
        <dbReference type="EMBL" id="PAL24768.1"/>
    </source>
</evidence>
<gene>
    <name evidence="2" type="ORF">B9K05_08710</name>
</gene>